<evidence type="ECO:0000256" key="3">
    <source>
        <dbReference type="ARBA" id="ARBA00010199"/>
    </source>
</evidence>
<evidence type="ECO:0000256" key="1">
    <source>
        <dbReference type="ARBA" id="ARBA00003408"/>
    </source>
</evidence>
<feature type="transmembrane region" description="Helical" evidence="13">
    <location>
        <begin position="160"/>
        <end position="180"/>
    </location>
</feature>
<evidence type="ECO:0000313" key="14">
    <source>
        <dbReference type="EMBL" id="ODM08764.1"/>
    </source>
</evidence>
<feature type="transmembrane region" description="Helical" evidence="13">
    <location>
        <begin position="192"/>
        <end position="213"/>
    </location>
</feature>
<dbReference type="InterPro" id="IPR048279">
    <property type="entry name" value="MdtK-like"/>
</dbReference>
<dbReference type="Pfam" id="PF01554">
    <property type="entry name" value="MatE"/>
    <property type="match status" value="2"/>
</dbReference>
<feature type="transmembrane region" description="Helical" evidence="13">
    <location>
        <begin position="93"/>
        <end position="112"/>
    </location>
</feature>
<dbReference type="InterPro" id="IPR002528">
    <property type="entry name" value="MATE_fam"/>
</dbReference>
<dbReference type="InterPro" id="IPR050222">
    <property type="entry name" value="MATE_MdtK"/>
</dbReference>
<evidence type="ECO:0000256" key="6">
    <source>
        <dbReference type="ARBA" id="ARBA00022449"/>
    </source>
</evidence>
<feature type="transmembrane region" description="Helical" evidence="13">
    <location>
        <begin position="56"/>
        <end position="81"/>
    </location>
</feature>
<evidence type="ECO:0000256" key="12">
    <source>
        <dbReference type="ARBA" id="ARBA00031636"/>
    </source>
</evidence>
<dbReference type="GO" id="GO:0006811">
    <property type="term" value="P:monoatomic ion transport"/>
    <property type="evidence" value="ECO:0007669"/>
    <property type="project" value="UniProtKB-KW"/>
</dbReference>
<comment type="caution">
    <text evidence="14">The sequence shown here is derived from an EMBL/GenBank/DDBJ whole genome shotgun (WGS) entry which is preliminary data.</text>
</comment>
<keyword evidence="11 13" id="KW-0472">Membrane</keyword>
<sequence>METTLDFVNGNTRRCLFSMALPLIAAMFLNMAYNLVDSLWIGNLLGETAYAALTNSTPIILILSAIAMGASNGISILLSQAVGAKDTEKTESLIATSLCIALLFSAGITVLLELLLKPLLTFLKTPEETFSMAYSYLAVYVLGYITVFLYCYFTAVLRSFGNSIFQMLAMLLCTLLNTVLDPLFIRRFGFQGAAAATLLSQTLCLVCMLVYLWKKKLFSFHLHLFDPAFIRQFLAKGIPSAFQQSIPAISTSFLTSLISTYGITALAAYGITGKLETILFYPAMALNMVLTAITGQCVGAKRCDRAKDYIKASLLYGGGLLLFLSLFVVLFSGQLSGLFVPGSAASGIVKQYFLIVGAGYVLNTVTNCFLGALNGMGMPFKSMLCMVLYYLIIRMPLAWLLSAAGQGLTGIWAAVLISHCIAAAAAAVVGILQLRSLEALPCPPVYIE</sequence>
<evidence type="ECO:0000256" key="11">
    <source>
        <dbReference type="ARBA" id="ARBA00023136"/>
    </source>
</evidence>
<evidence type="ECO:0000256" key="5">
    <source>
        <dbReference type="ARBA" id="ARBA00022448"/>
    </source>
</evidence>
<comment type="similarity">
    <text evidence="3">Belongs to the multi antimicrobial extrusion (MATE) (TC 2.A.66.1) family.</text>
</comment>
<dbReference type="EMBL" id="MCGH01000001">
    <property type="protein sequence ID" value="ODM08764.1"/>
    <property type="molecule type" value="Genomic_DNA"/>
</dbReference>
<feature type="transmembrane region" description="Helical" evidence="13">
    <location>
        <begin position="278"/>
        <end position="300"/>
    </location>
</feature>
<feature type="transmembrane region" description="Helical" evidence="13">
    <location>
        <begin position="253"/>
        <end position="272"/>
    </location>
</feature>
<evidence type="ECO:0000256" key="2">
    <source>
        <dbReference type="ARBA" id="ARBA00004651"/>
    </source>
</evidence>
<keyword evidence="5" id="KW-0813">Transport</keyword>
<dbReference type="RefSeq" id="WP_069151062.1">
    <property type="nucleotide sequence ID" value="NZ_DBFYTW010000100.1"/>
</dbReference>
<feature type="transmembrane region" description="Helical" evidence="13">
    <location>
        <begin position="387"/>
        <end position="405"/>
    </location>
</feature>
<feature type="transmembrane region" description="Helical" evidence="13">
    <location>
        <begin position="132"/>
        <end position="153"/>
    </location>
</feature>
<feature type="transmembrane region" description="Helical" evidence="13">
    <location>
        <begin position="352"/>
        <end position="375"/>
    </location>
</feature>
<keyword evidence="8 13" id="KW-0812">Transmembrane</keyword>
<dbReference type="GO" id="GO:0042910">
    <property type="term" value="F:xenobiotic transmembrane transporter activity"/>
    <property type="evidence" value="ECO:0007669"/>
    <property type="project" value="InterPro"/>
</dbReference>
<dbReference type="PANTHER" id="PTHR43298:SF2">
    <property type="entry name" value="FMN_FAD EXPORTER YEEO-RELATED"/>
    <property type="match status" value="1"/>
</dbReference>
<dbReference type="Proteomes" id="UP000094271">
    <property type="component" value="Unassembled WGS sequence"/>
</dbReference>
<dbReference type="PANTHER" id="PTHR43298">
    <property type="entry name" value="MULTIDRUG RESISTANCE PROTEIN NORM-RELATED"/>
    <property type="match status" value="1"/>
</dbReference>
<dbReference type="Proteomes" id="UP000094869">
    <property type="component" value="Unassembled WGS sequence"/>
</dbReference>
<reference evidence="16 18" key="3">
    <citation type="submission" date="2016-08" db="EMBL/GenBank/DDBJ databases">
        <authorList>
            <person name="Seilhamer J.J."/>
        </authorList>
    </citation>
    <scope>NUCLEOTIDE SEQUENCE [LARGE SCALE GENOMIC DNA]</scope>
    <source>
        <strain evidence="16 18">NML150140-1</strain>
    </source>
</reference>
<reference evidence="14 17" key="1">
    <citation type="submission" date="2016-07" db="EMBL/GenBank/DDBJ databases">
        <title>Characterization of isolates of Eisenbergiella tayi derived from blood cultures, using whole genome sequencing.</title>
        <authorList>
            <person name="Burdz T."/>
            <person name="Wiebe D."/>
            <person name="Huynh C."/>
            <person name="Bernard K."/>
        </authorList>
    </citation>
    <scope>NUCLEOTIDE SEQUENCE [LARGE SCALE GENOMIC DNA]</scope>
    <source>
        <strain evidence="14 17">NML 110608</strain>
    </source>
</reference>
<dbReference type="PIRSF" id="PIRSF006603">
    <property type="entry name" value="DinF"/>
    <property type="match status" value="1"/>
</dbReference>
<accession>A0A1E3AJ58</accession>
<dbReference type="NCBIfam" id="TIGR00797">
    <property type="entry name" value="matE"/>
    <property type="match status" value="1"/>
</dbReference>
<organism evidence="14 17">
    <name type="scientific">Eisenbergiella tayi</name>
    <dbReference type="NCBI Taxonomy" id="1432052"/>
    <lineage>
        <taxon>Bacteria</taxon>
        <taxon>Bacillati</taxon>
        <taxon>Bacillota</taxon>
        <taxon>Clostridia</taxon>
        <taxon>Lachnospirales</taxon>
        <taxon>Lachnospiraceae</taxon>
        <taxon>Eisenbergiella</taxon>
    </lineage>
</organism>
<keyword evidence="7" id="KW-1003">Cell membrane</keyword>
<evidence type="ECO:0000313" key="17">
    <source>
        <dbReference type="Proteomes" id="UP000094067"/>
    </source>
</evidence>
<evidence type="ECO:0000256" key="8">
    <source>
        <dbReference type="ARBA" id="ARBA00022692"/>
    </source>
</evidence>
<evidence type="ECO:0000256" key="9">
    <source>
        <dbReference type="ARBA" id="ARBA00022989"/>
    </source>
</evidence>
<comment type="function">
    <text evidence="1">Multidrug efflux pump.</text>
</comment>
<evidence type="ECO:0000313" key="16">
    <source>
        <dbReference type="EMBL" id="ODR53926.1"/>
    </source>
</evidence>
<evidence type="ECO:0000256" key="7">
    <source>
        <dbReference type="ARBA" id="ARBA00022475"/>
    </source>
</evidence>
<dbReference type="Proteomes" id="UP000094067">
    <property type="component" value="Unassembled WGS sequence"/>
</dbReference>
<protein>
    <recommendedName>
        <fullName evidence="4">Probable multidrug resistance protein NorM</fullName>
    </recommendedName>
    <alternativeName>
        <fullName evidence="12">Multidrug-efflux transporter</fullName>
    </alternativeName>
</protein>
<dbReference type="GO" id="GO:0015297">
    <property type="term" value="F:antiporter activity"/>
    <property type="evidence" value="ECO:0007669"/>
    <property type="project" value="UniProtKB-KW"/>
</dbReference>
<dbReference type="CDD" id="cd13138">
    <property type="entry name" value="MATE_yoeA_like"/>
    <property type="match status" value="1"/>
</dbReference>
<keyword evidence="6" id="KW-0050">Antiport</keyword>
<proteinExistence type="inferred from homology"/>
<evidence type="ECO:0000313" key="19">
    <source>
        <dbReference type="Proteomes" id="UP000094869"/>
    </source>
</evidence>
<dbReference type="GO" id="GO:0005886">
    <property type="term" value="C:plasma membrane"/>
    <property type="evidence" value="ECO:0007669"/>
    <property type="project" value="UniProtKB-SubCell"/>
</dbReference>
<dbReference type="PATRIC" id="fig|1432052.4.peg.442"/>
<keyword evidence="10" id="KW-0406">Ion transport</keyword>
<feature type="transmembrane region" description="Helical" evidence="13">
    <location>
        <begin position="411"/>
        <end position="432"/>
    </location>
</feature>
<evidence type="ECO:0000313" key="18">
    <source>
        <dbReference type="Proteomes" id="UP000094271"/>
    </source>
</evidence>
<keyword evidence="9 13" id="KW-1133">Transmembrane helix</keyword>
<comment type="subcellular location">
    <subcellularLocation>
        <location evidence="2">Cell membrane</location>
        <topology evidence="2">Multi-pass membrane protein</topology>
    </subcellularLocation>
</comment>
<keyword evidence="19" id="KW-1185">Reference proteome</keyword>
<dbReference type="AlphaFoldDB" id="A0A1E3AJ58"/>
<evidence type="ECO:0000313" key="15">
    <source>
        <dbReference type="EMBL" id="ODR51651.1"/>
    </source>
</evidence>
<evidence type="ECO:0000256" key="10">
    <source>
        <dbReference type="ARBA" id="ARBA00023065"/>
    </source>
</evidence>
<feature type="transmembrane region" description="Helical" evidence="13">
    <location>
        <begin position="15"/>
        <end position="36"/>
    </location>
</feature>
<reference evidence="15 19" key="2">
    <citation type="submission" date="2016-08" db="EMBL/GenBank/DDBJ databases">
        <title>Characterization of Isolates of Eisenbergiella tayi Derived from Blood Cultures, Using Whole Genome Sequencing.</title>
        <authorList>
            <person name="Bernier A.-M."/>
            <person name="Burdz T."/>
            <person name="Wiebe D."/>
            <person name="Bernard K."/>
        </authorList>
    </citation>
    <scope>NUCLEOTIDE SEQUENCE [LARGE SCALE GENOMIC DNA]</scope>
    <source>
        <strain evidence="15 19">NML120146</strain>
    </source>
</reference>
<name>A0A1E3AJ58_9FIRM</name>
<evidence type="ECO:0000256" key="4">
    <source>
        <dbReference type="ARBA" id="ARBA00020268"/>
    </source>
</evidence>
<gene>
    <name evidence="14" type="primary">mepA_4</name>
    <name evidence="16" type="ORF">BEI59_05020</name>
    <name evidence="14" type="ORF">BEI61_00393</name>
    <name evidence="15" type="ORF">BEI63_20905</name>
</gene>
<dbReference type="OrthoDB" id="9776324at2"/>
<feature type="transmembrane region" description="Helical" evidence="13">
    <location>
        <begin position="312"/>
        <end position="332"/>
    </location>
</feature>
<evidence type="ECO:0000256" key="13">
    <source>
        <dbReference type="SAM" id="Phobius"/>
    </source>
</evidence>
<dbReference type="EMBL" id="MEHD01000032">
    <property type="protein sequence ID" value="ODR51651.1"/>
    <property type="molecule type" value="Genomic_DNA"/>
</dbReference>
<dbReference type="EMBL" id="MEHA01000003">
    <property type="protein sequence ID" value="ODR53926.1"/>
    <property type="molecule type" value="Genomic_DNA"/>
</dbReference>